<dbReference type="InterPro" id="IPR009051">
    <property type="entry name" value="Helical_ferredxn"/>
</dbReference>
<evidence type="ECO:0000256" key="4">
    <source>
        <dbReference type="ARBA" id="ARBA00023004"/>
    </source>
</evidence>
<keyword evidence="5" id="KW-0411">Iron-sulfur</keyword>
<feature type="domain" description="Dihydroprymidine dehydrogenase" evidence="7">
    <location>
        <begin position="23"/>
        <end position="133"/>
    </location>
</feature>
<feature type="domain" description="FAD/NAD(P)-binding" evidence="6">
    <location>
        <begin position="147"/>
        <end position="455"/>
    </location>
</feature>
<dbReference type="PANTHER" id="PTHR42783">
    <property type="entry name" value="GLUTAMATE SYNTHASE [NADPH] SMALL CHAIN"/>
    <property type="match status" value="1"/>
</dbReference>
<evidence type="ECO:0000259" key="6">
    <source>
        <dbReference type="Pfam" id="PF07992"/>
    </source>
</evidence>
<dbReference type="Gene3D" id="1.10.1060.10">
    <property type="entry name" value="Alpha-helical ferredoxin"/>
    <property type="match status" value="1"/>
</dbReference>
<keyword evidence="1" id="KW-0004">4Fe-4S</keyword>
<evidence type="ECO:0000313" key="9">
    <source>
        <dbReference type="Proteomes" id="UP001556653"/>
    </source>
</evidence>
<proteinExistence type="predicted"/>
<dbReference type="Gene3D" id="3.40.50.720">
    <property type="entry name" value="NAD(P)-binding Rossmann-like Domain"/>
    <property type="match status" value="1"/>
</dbReference>
<dbReference type="Pfam" id="PF14691">
    <property type="entry name" value="Fer4_20"/>
    <property type="match status" value="1"/>
</dbReference>
<protein>
    <submittedName>
        <fullName evidence="8">FAD-dependent oxidoreductase</fullName>
    </submittedName>
</protein>
<keyword evidence="9" id="KW-1185">Reference proteome</keyword>
<evidence type="ECO:0000313" key="8">
    <source>
        <dbReference type="EMBL" id="MEX0386854.1"/>
    </source>
</evidence>
<dbReference type="InterPro" id="IPR006006">
    <property type="entry name" value="GltD-like"/>
</dbReference>
<keyword evidence="4" id="KW-0408">Iron</keyword>
<reference evidence="8 9" key="1">
    <citation type="submission" date="2024-02" db="EMBL/GenBank/DDBJ databases">
        <title>New especies of Spiribacter isolated from saline water.</title>
        <authorList>
            <person name="Leon M.J."/>
            <person name="De La Haba R."/>
            <person name="Sanchez-Porro C."/>
            <person name="Ventosa A."/>
        </authorList>
    </citation>
    <scope>NUCLEOTIDE SEQUENCE [LARGE SCALE GENOMIC DNA]</scope>
    <source>
        <strain evidence="9">ag22IC4-227</strain>
    </source>
</reference>
<dbReference type="SUPFAM" id="SSF46548">
    <property type="entry name" value="alpha-helical ferredoxin"/>
    <property type="match status" value="1"/>
</dbReference>
<evidence type="ECO:0000256" key="1">
    <source>
        <dbReference type="ARBA" id="ARBA00022485"/>
    </source>
</evidence>
<keyword evidence="3" id="KW-0560">Oxidoreductase</keyword>
<dbReference type="Pfam" id="PF07992">
    <property type="entry name" value="Pyr_redox_2"/>
    <property type="match status" value="1"/>
</dbReference>
<dbReference type="EMBL" id="JBAKFJ010000001">
    <property type="protein sequence ID" value="MEX0386854.1"/>
    <property type="molecule type" value="Genomic_DNA"/>
</dbReference>
<sequence>MGNYFQFIDVPRQDTEKEPARARVQKFTEIYGDFSSEHAAAQADRCVECGNPYCEWKCPVHNYIPNWLKLIAEGNLFEAAELSHKTNSLPEVCGRVCPQDRLCEGACTLNDGFGAVTIGSVEKYITDEAFKQGWRPDMSGVVPTGRRVAVVGAGPAGLGAADILVRNGVEAVVFDRYPEIGGLLTFGIPPFKLEKEVIAKRREIMEYMGVEFRLGVNVGTDITYEELERDFDAVFLGMGTYTTMRGGFPGEDMDGVYEALPYLVSNINRLMGFEKDPTDYIDMADQRVVVLGGGDTAMDCNRTALRQGAASVTCAYRRDEQNMPGSRREVYNAREEGVDFRFNRQPVGIVGDGRVEGVKVVETRLGAPDERGRRRPEAVPGSEEIIPADRVIMAFGFRPNPPEWFDEHGIAVDERERVRVKKGGKHPFQTDNPNVFAGGDMVRGSDLVVTAVWEGREAAKGMLAYMGV</sequence>
<comment type="caution">
    <text evidence="8">The sequence shown here is derived from an EMBL/GenBank/DDBJ whole genome shotgun (WGS) entry which is preliminary data.</text>
</comment>
<dbReference type="NCBIfam" id="TIGR01318">
    <property type="entry name" value="gltD_gamma_fam"/>
    <property type="match status" value="1"/>
</dbReference>
<organism evidence="8 9">
    <name type="scientific">Spiribacter onubensis</name>
    <dbReference type="NCBI Taxonomy" id="3122420"/>
    <lineage>
        <taxon>Bacteria</taxon>
        <taxon>Pseudomonadati</taxon>
        <taxon>Pseudomonadota</taxon>
        <taxon>Gammaproteobacteria</taxon>
        <taxon>Chromatiales</taxon>
        <taxon>Ectothiorhodospiraceae</taxon>
        <taxon>Spiribacter</taxon>
    </lineage>
</organism>
<evidence type="ECO:0000259" key="7">
    <source>
        <dbReference type="Pfam" id="PF14691"/>
    </source>
</evidence>
<dbReference type="Proteomes" id="UP001556653">
    <property type="component" value="Unassembled WGS sequence"/>
</dbReference>
<dbReference type="InterPro" id="IPR036188">
    <property type="entry name" value="FAD/NAD-bd_sf"/>
</dbReference>
<name>A0ABV3SCV2_9GAMM</name>
<dbReference type="RefSeq" id="WP_367967323.1">
    <property type="nucleotide sequence ID" value="NZ_JBAKFI010000002.1"/>
</dbReference>
<dbReference type="Gene3D" id="3.50.50.60">
    <property type="entry name" value="FAD/NAD(P)-binding domain"/>
    <property type="match status" value="1"/>
</dbReference>
<gene>
    <name evidence="8" type="ORF">V6X64_07615</name>
</gene>
<dbReference type="InterPro" id="IPR028261">
    <property type="entry name" value="DPD_II"/>
</dbReference>
<evidence type="ECO:0000256" key="5">
    <source>
        <dbReference type="ARBA" id="ARBA00023014"/>
    </source>
</evidence>
<evidence type="ECO:0000256" key="2">
    <source>
        <dbReference type="ARBA" id="ARBA00022723"/>
    </source>
</evidence>
<dbReference type="PANTHER" id="PTHR42783:SF3">
    <property type="entry name" value="GLUTAMATE SYNTHASE [NADPH] SMALL CHAIN-RELATED"/>
    <property type="match status" value="1"/>
</dbReference>
<evidence type="ECO:0000256" key="3">
    <source>
        <dbReference type="ARBA" id="ARBA00023002"/>
    </source>
</evidence>
<accession>A0ABV3SCV2</accession>
<keyword evidence="2" id="KW-0479">Metal-binding</keyword>
<dbReference type="SUPFAM" id="SSF51971">
    <property type="entry name" value="Nucleotide-binding domain"/>
    <property type="match status" value="1"/>
</dbReference>
<dbReference type="PRINTS" id="PR00419">
    <property type="entry name" value="ADXRDTASE"/>
</dbReference>
<dbReference type="InterPro" id="IPR023753">
    <property type="entry name" value="FAD/NAD-binding_dom"/>
</dbReference>